<accession>A0A5M6CLY3</accession>
<gene>
    <name evidence="1" type="ORF">F0460_09460</name>
</gene>
<dbReference type="AlphaFoldDB" id="A0A5M6CLY3"/>
<reference evidence="1 2" key="1">
    <citation type="submission" date="2019-09" db="EMBL/GenBank/DDBJ databases">
        <title>Genome sequence and assembly of Flavobacterium sp.</title>
        <authorList>
            <person name="Chhetri G."/>
        </authorList>
    </citation>
    <scope>NUCLEOTIDE SEQUENCE [LARGE SCALE GENOMIC DNA]</scope>
    <source>
        <strain evidence="1 2">SNL9</strain>
    </source>
</reference>
<name>A0A5M6CLY3_9FLAO</name>
<comment type="caution">
    <text evidence="1">The sequence shown here is derived from an EMBL/GenBank/DDBJ whole genome shotgun (WGS) entry which is preliminary data.</text>
</comment>
<dbReference type="RefSeq" id="WP_150012578.1">
    <property type="nucleotide sequence ID" value="NZ_VWSG01000006.1"/>
</dbReference>
<organism evidence="1 2">
    <name type="scientific">Paenimyroides baculatum</name>
    <dbReference type="NCBI Taxonomy" id="2608000"/>
    <lineage>
        <taxon>Bacteria</taxon>
        <taxon>Pseudomonadati</taxon>
        <taxon>Bacteroidota</taxon>
        <taxon>Flavobacteriia</taxon>
        <taxon>Flavobacteriales</taxon>
        <taxon>Flavobacteriaceae</taxon>
        <taxon>Paenimyroides</taxon>
    </lineage>
</organism>
<proteinExistence type="predicted"/>
<protein>
    <submittedName>
        <fullName evidence="1">Uncharacterized protein</fullName>
    </submittedName>
</protein>
<dbReference type="Proteomes" id="UP000325141">
    <property type="component" value="Unassembled WGS sequence"/>
</dbReference>
<dbReference type="EMBL" id="VWSG01000006">
    <property type="protein sequence ID" value="KAA5534325.1"/>
    <property type="molecule type" value="Genomic_DNA"/>
</dbReference>
<evidence type="ECO:0000313" key="2">
    <source>
        <dbReference type="Proteomes" id="UP000325141"/>
    </source>
</evidence>
<keyword evidence="2" id="KW-1185">Reference proteome</keyword>
<sequence length="171" mass="20758">MKIDFNTLKKICQDENEVYFTKYDCWQYSIPSQLLVLHKDNDTYIDIYDTLIKNNLITIDNDNYSKSFMRKAFAFSMNAVFVDYYNIQNKPYLIHHCLTVGDLIDYRFYKRIDNKLYQFKMAFIVELNDDKQLIIRTFDTNLDFVKACKDSLLRVNKNLMEREYLRLNKKR</sequence>
<evidence type="ECO:0000313" key="1">
    <source>
        <dbReference type="EMBL" id="KAA5534325.1"/>
    </source>
</evidence>